<reference evidence="3" key="1">
    <citation type="submission" date="2020-06" db="EMBL/GenBank/DDBJ databases">
        <authorList>
            <person name="Li T."/>
            <person name="Hu X."/>
            <person name="Zhang T."/>
            <person name="Song X."/>
            <person name="Zhang H."/>
            <person name="Dai N."/>
            <person name="Sheng W."/>
            <person name="Hou X."/>
            <person name="Wei L."/>
        </authorList>
    </citation>
    <scope>NUCLEOTIDE SEQUENCE</scope>
    <source>
        <strain evidence="3">G02</strain>
        <tissue evidence="3">Leaf</tissue>
    </source>
</reference>
<name>A0AAW2LMC9_SESRA</name>
<keyword evidence="2" id="KW-1133">Transmembrane helix</keyword>
<feature type="region of interest" description="Disordered" evidence="1">
    <location>
        <begin position="69"/>
        <end position="118"/>
    </location>
</feature>
<comment type="caution">
    <text evidence="3">The sequence shown here is derived from an EMBL/GenBank/DDBJ whole genome shotgun (WGS) entry which is preliminary data.</text>
</comment>
<gene>
    <name evidence="3" type="ORF">Sradi_5247300</name>
</gene>
<evidence type="ECO:0000256" key="2">
    <source>
        <dbReference type="SAM" id="Phobius"/>
    </source>
</evidence>
<sequence length="118" mass="13115">MRGVVTHEDRRLLAPLGRENLERKAVLHLLKVIHTLLNTLVVLFGLLVTPFDLSQGLAACDILFSRYQGASPAGSGETSAQKAEEKIKHLEKENSQLREAKKEAASHWAQMEKDVSTK</sequence>
<feature type="compositionally biased region" description="Basic and acidic residues" evidence="1">
    <location>
        <begin position="82"/>
        <end position="118"/>
    </location>
</feature>
<reference evidence="3" key="2">
    <citation type="journal article" date="2024" name="Plant">
        <title>Genomic evolution and insights into agronomic trait innovations of Sesamum species.</title>
        <authorList>
            <person name="Miao H."/>
            <person name="Wang L."/>
            <person name="Qu L."/>
            <person name="Liu H."/>
            <person name="Sun Y."/>
            <person name="Le M."/>
            <person name="Wang Q."/>
            <person name="Wei S."/>
            <person name="Zheng Y."/>
            <person name="Lin W."/>
            <person name="Duan Y."/>
            <person name="Cao H."/>
            <person name="Xiong S."/>
            <person name="Wang X."/>
            <person name="Wei L."/>
            <person name="Li C."/>
            <person name="Ma Q."/>
            <person name="Ju M."/>
            <person name="Zhao R."/>
            <person name="Li G."/>
            <person name="Mu C."/>
            <person name="Tian Q."/>
            <person name="Mei H."/>
            <person name="Zhang T."/>
            <person name="Gao T."/>
            <person name="Zhang H."/>
        </authorList>
    </citation>
    <scope>NUCLEOTIDE SEQUENCE</scope>
    <source>
        <strain evidence="3">G02</strain>
    </source>
</reference>
<evidence type="ECO:0000256" key="1">
    <source>
        <dbReference type="SAM" id="MobiDB-lite"/>
    </source>
</evidence>
<dbReference type="AlphaFoldDB" id="A0AAW2LMC9"/>
<proteinExistence type="predicted"/>
<organism evidence="3">
    <name type="scientific">Sesamum radiatum</name>
    <name type="common">Black benniseed</name>
    <dbReference type="NCBI Taxonomy" id="300843"/>
    <lineage>
        <taxon>Eukaryota</taxon>
        <taxon>Viridiplantae</taxon>
        <taxon>Streptophyta</taxon>
        <taxon>Embryophyta</taxon>
        <taxon>Tracheophyta</taxon>
        <taxon>Spermatophyta</taxon>
        <taxon>Magnoliopsida</taxon>
        <taxon>eudicotyledons</taxon>
        <taxon>Gunneridae</taxon>
        <taxon>Pentapetalae</taxon>
        <taxon>asterids</taxon>
        <taxon>lamiids</taxon>
        <taxon>Lamiales</taxon>
        <taxon>Pedaliaceae</taxon>
        <taxon>Sesamum</taxon>
    </lineage>
</organism>
<evidence type="ECO:0008006" key="4">
    <source>
        <dbReference type="Google" id="ProtNLM"/>
    </source>
</evidence>
<protein>
    <recommendedName>
        <fullName evidence="4">Endoplasmic reticulum transmembrane protein</fullName>
    </recommendedName>
</protein>
<evidence type="ECO:0000313" key="3">
    <source>
        <dbReference type="EMBL" id="KAL0319858.1"/>
    </source>
</evidence>
<accession>A0AAW2LMC9</accession>
<feature type="transmembrane region" description="Helical" evidence="2">
    <location>
        <begin position="25"/>
        <end position="48"/>
    </location>
</feature>
<keyword evidence="2" id="KW-0812">Transmembrane</keyword>
<dbReference type="EMBL" id="JACGWJ010000024">
    <property type="protein sequence ID" value="KAL0319858.1"/>
    <property type="molecule type" value="Genomic_DNA"/>
</dbReference>
<keyword evidence="2" id="KW-0472">Membrane</keyword>